<dbReference type="InterPro" id="IPR027417">
    <property type="entry name" value="P-loop_NTPase"/>
</dbReference>
<reference evidence="1 2" key="1">
    <citation type="submission" date="2020-05" db="EMBL/GenBank/DDBJ databases">
        <title>Horizontal transmission and recombination maintain forever young bacterial symbiont genomes.</title>
        <authorList>
            <person name="Russell S.L."/>
            <person name="Pepper-Tunick E."/>
            <person name="Svedberg J."/>
            <person name="Byrne A."/>
            <person name="Ruelas Castillo J."/>
            <person name="Vollmers C."/>
            <person name="Beinart R.A."/>
            <person name="Corbett-Detig R."/>
        </authorList>
    </citation>
    <scope>NUCLEOTIDE SEQUENCE [LARGE SCALE GENOMIC DNA]</scope>
    <source>
        <strain evidence="1">4727-3</strain>
    </source>
</reference>
<evidence type="ECO:0000313" key="2">
    <source>
        <dbReference type="Proteomes" id="UP000537890"/>
    </source>
</evidence>
<gene>
    <name evidence="1" type="ORF">H0A75_04905</name>
</gene>
<dbReference type="PANTHER" id="PTHR10887">
    <property type="entry name" value="DNA2/NAM7 HELICASE FAMILY"/>
    <property type="match status" value="1"/>
</dbReference>
<evidence type="ECO:0000313" key="1">
    <source>
        <dbReference type="EMBL" id="NYT47033.1"/>
    </source>
</evidence>
<sequence>MNEHQGEISFMVKQEQAEMINHQAVTLFADEMPINTQALENRLCEITEQYFKNGSLSGVADTIINRANPNFKNTDAPLPITRHRYSDDKEYLNAIISSVQAMDNTCLCIQGPPGSGKSFTAKHVISDLVKQGKRIGIMSNSHAAILHLLKSVIEELPGIDMSKVGGFKNQKDFKEVFTPEEYPDFYYRTTMSFTGKQPYQSFSVVGATAYAFVKDVAYEDPLDYLFVDEASQVALAKPIAISGAAKNIVLMGDQMQLEQPIRVPILVMQAHLHWNLCLKIMRLFQKIKAYS</sequence>
<dbReference type="AlphaFoldDB" id="A0A7Z0SCY0"/>
<dbReference type="InterPro" id="IPR045055">
    <property type="entry name" value="DNA2/NAM7-like"/>
</dbReference>
<dbReference type="EMBL" id="JACCHS010000071">
    <property type="protein sequence ID" value="NYT47033.1"/>
    <property type="molecule type" value="Genomic_DNA"/>
</dbReference>
<comment type="caution">
    <text evidence="1">The sequence shown here is derived from an EMBL/GenBank/DDBJ whole genome shotgun (WGS) entry which is preliminary data.</text>
</comment>
<protein>
    <submittedName>
        <fullName evidence="1">AAA family ATPase</fullName>
    </submittedName>
</protein>
<organism evidence="1 2">
    <name type="scientific">Candidatus Methanofishera endochildressiae</name>
    <dbReference type="NCBI Taxonomy" id="2738884"/>
    <lineage>
        <taxon>Bacteria</taxon>
        <taxon>Pseudomonadati</taxon>
        <taxon>Pseudomonadota</taxon>
        <taxon>Gammaproteobacteria</taxon>
        <taxon>Candidatus Methanofishera</taxon>
    </lineage>
</organism>
<proteinExistence type="predicted"/>
<dbReference type="Proteomes" id="UP000537890">
    <property type="component" value="Unassembled WGS sequence"/>
</dbReference>
<dbReference type="SUPFAM" id="SSF52540">
    <property type="entry name" value="P-loop containing nucleoside triphosphate hydrolases"/>
    <property type="match status" value="1"/>
</dbReference>
<accession>A0A7Z0SCY0</accession>
<dbReference type="Gene3D" id="3.40.50.300">
    <property type="entry name" value="P-loop containing nucleotide triphosphate hydrolases"/>
    <property type="match status" value="1"/>
</dbReference>
<name>A0A7Z0SCY0_9GAMM</name>
<dbReference type="Pfam" id="PF13245">
    <property type="entry name" value="AAA_19"/>
    <property type="match status" value="1"/>
</dbReference>